<dbReference type="AlphaFoldDB" id="A0A1I8A158"/>
<feature type="transmembrane region" description="Helical" evidence="1">
    <location>
        <begin position="148"/>
        <end position="166"/>
    </location>
</feature>
<feature type="transmembrane region" description="Helical" evidence="1">
    <location>
        <begin position="199"/>
        <end position="221"/>
    </location>
</feature>
<accession>A0A1I8A158</accession>
<name>A0A1I8A158_9BILA</name>
<dbReference type="Proteomes" id="UP000095287">
    <property type="component" value="Unplaced"/>
</dbReference>
<feature type="transmembrane region" description="Helical" evidence="1">
    <location>
        <begin position="35"/>
        <end position="53"/>
    </location>
</feature>
<keyword evidence="1" id="KW-0472">Membrane</keyword>
<dbReference type="InterPro" id="IPR019425">
    <property type="entry name" value="7TM_GPCR_serpentine_rcpt_Srt"/>
</dbReference>
<keyword evidence="1" id="KW-1133">Transmembrane helix</keyword>
<evidence type="ECO:0000313" key="3">
    <source>
        <dbReference type="WBParaSite" id="L893_g31824.t1"/>
    </source>
</evidence>
<organism evidence="2 3">
    <name type="scientific">Steinernema glaseri</name>
    <dbReference type="NCBI Taxonomy" id="37863"/>
    <lineage>
        <taxon>Eukaryota</taxon>
        <taxon>Metazoa</taxon>
        <taxon>Ecdysozoa</taxon>
        <taxon>Nematoda</taxon>
        <taxon>Chromadorea</taxon>
        <taxon>Rhabditida</taxon>
        <taxon>Tylenchina</taxon>
        <taxon>Panagrolaimomorpha</taxon>
        <taxon>Strongyloidoidea</taxon>
        <taxon>Steinernematidae</taxon>
        <taxon>Steinernema</taxon>
    </lineage>
</organism>
<reference evidence="3" key="1">
    <citation type="submission" date="2016-11" db="UniProtKB">
        <authorList>
            <consortium name="WormBaseParasite"/>
        </authorList>
    </citation>
    <scope>IDENTIFICATION</scope>
</reference>
<protein>
    <submittedName>
        <fullName evidence="3">G_PROTEIN_RECEP_F1_2 domain-containing protein</fullName>
    </submittedName>
</protein>
<dbReference type="Pfam" id="PF10321">
    <property type="entry name" value="7TM_GPCR_Srt"/>
    <property type="match status" value="1"/>
</dbReference>
<dbReference type="PANTHER" id="PTHR23021">
    <property type="entry name" value="SERPENTINE RECEPTOR, CLASS T"/>
    <property type="match status" value="1"/>
</dbReference>
<proteinExistence type="predicted"/>
<evidence type="ECO:0000256" key="1">
    <source>
        <dbReference type="SAM" id="Phobius"/>
    </source>
</evidence>
<sequence>MELFIVRYDEYRSHYNCALKTDEEWWQEGRPNPYFGYYSVTIGAIYLTLYIPFAMRQPDLYKLSCFKLMFFLGVVDCTSVLINCIYSGIMSVTGAVACPHVDFHYIIGAVSIAIYAFQCSMCVTLAINRCVDLWALEAPKAIFTGSRTYAWVAACALYMAAVFWFGRGCEFSSKAYGFFFDPYFDIDVGPIDRDYYEGYLMYVNNMTAIVLLITIYTILFITLRLKISYYGIRMTGLQLQVLLTAASICCLTFVSAAVYIYMQFFYTPLWLIMAAQITWQSSTGKLRLVPHAETDCFMWRRVHLPGYEQHDTTTCQGPDLRFNTEKL</sequence>
<dbReference type="WBParaSite" id="L893_g31824.t1">
    <property type="protein sequence ID" value="L893_g31824.t1"/>
    <property type="gene ID" value="L893_g31824"/>
</dbReference>
<keyword evidence="1" id="KW-0812">Transmembrane</keyword>
<feature type="transmembrane region" description="Helical" evidence="1">
    <location>
        <begin position="103"/>
        <end position="127"/>
    </location>
</feature>
<dbReference type="PANTHER" id="PTHR23021:SF28">
    <property type="entry name" value="SERPENTINE RECEPTOR, CLASS T-RELATED"/>
    <property type="match status" value="1"/>
</dbReference>
<feature type="transmembrane region" description="Helical" evidence="1">
    <location>
        <begin position="241"/>
        <end position="262"/>
    </location>
</feature>
<feature type="transmembrane region" description="Helical" evidence="1">
    <location>
        <begin position="65"/>
        <end position="91"/>
    </location>
</feature>
<keyword evidence="2" id="KW-1185">Reference proteome</keyword>
<evidence type="ECO:0000313" key="2">
    <source>
        <dbReference type="Proteomes" id="UP000095287"/>
    </source>
</evidence>